<keyword evidence="4" id="KW-0732">Signal</keyword>
<keyword evidence="2" id="KW-0134">Cell wall</keyword>
<evidence type="ECO:0000256" key="4">
    <source>
        <dbReference type="ARBA" id="ARBA00022729"/>
    </source>
</evidence>
<keyword evidence="7" id="KW-0472">Membrane</keyword>
<name>A0ABQ1HMJ1_9STAP</name>
<dbReference type="RefSeq" id="WP_142380986.1">
    <property type="nucleotide sequence ID" value="NZ_BMCB01000002.1"/>
</dbReference>
<protein>
    <recommendedName>
        <fullName evidence="8">Gram-positive cocci surface proteins LPxTG domain-containing protein</fullName>
    </recommendedName>
</protein>
<evidence type="ECO:0000259" key="8">
    <source>
        <dbReference type="Pfam" id="PF00746"/>
    </source>
</evidence>
<feature type="region of interest" description="Disordered" evidence="6">
    <location>
        <begin position="1"/>
        <end position="48"/>
    </location>
</feature>
<keyword evidence="7" id="KW-0812">Transmembrane</keyword>
<sequence>MSKSVHTSESLLHVPPTDSLVTKDVPKVEEPVKEPAKVPVKEQLPDTGQVASSNHISMMGAIAAMLGGLGFMKRSRKDEHQE</sequence>
<feature type="compositionally biased region" description="Basic and acidic residues" evidence="6">
    <location>
        <begin position="24"/>
        <end position="44"/>
    </location>
</feature>
<keyword evidence="10" id="KW-1185">Reference proteome</keyword>
<dbReference type="NCBIfam" id="TIGR01167">
    <property type="entry name" value="LPXTG_anchor"/>
    <property type="match status" value="1"/>
</dbReference>
<comment type="subcellular location">
    <subcellularLocation>
        <location evidence="1">Secreted</location>
        <location evidence="1">Cell wall</location>
        <topology evidence="1">Peptidoglycan-anchor</topology>
    </subcellularLocation>
</comment>
<keyword evidence="3" id="KW-0964">Secreted</keyword>
<dbReference type="InterPro" id="IPR019931">
    <property type="entry name" value="LPXTG_anchor"/>
</dbReference>
<reference evidence="10" key="1">
    <citation type="journal article" date="2019" name="Int. J. Syst. Evol. Microbiol.">
        <title>The Global Catalogue of Microorganisms (GCM) 10K type strain sequencing project: providing services to taxonomists for standard genome sequencing and annotation.</title>
        <authorList>
            <consortium name="The Broad Institute Genomics Platform"/>
            <consortium name="The Broad Institute Genome Sequencing Center for Infectious Disease"/>
            <person name="Wu L."/>
            <person name="Ma J."/>
        </authorList>
    </citation>
    <scope>NUCLEOTIDE SEQUENCE [LARGE SCALE GENOMIC DNA]</scope>
    <source>
        <strain evidence="10">CCM 4175</strain>
    </source>
</reference>
<keyword evidence="7" id="KW-1133">Transmembrane helix</keyword>
<evidence type="ECO:0000256" key="3">
    <source>
        <dbReference type="ARBA" id="ARBA00022525"/>
    </source>
</evidence>
<keyword evidence="5" id="KW-0572">Peptidoglycan-anchor</keyword>
<dbReference type="Pfam" id="PF00746">
    <property type="entry name" value="Gram_pos_anchor"/>
    <property type="match status" value="1"/>
</dbReference>
<evidence type="ECO:0000256" key="7">
    <source>
        <dbReference type="SAM" id="Phobius"/>
    </source>
</evidence>
<feature type="transmembrane region" description="Helical" evidence="7">
    <location>
        <begin position="55"/>
        <end position="72"/>
    </location>
</feature>
<evidence type="ECO:0000313" key="9">
    <source>
        <dbReference type="EMBL" id="GGA82140.1"/>
    </source>
</evidence>
<accession>A0ABQ1HMJ1</accession>
<proteinExistence type="predicted"/>
<comment type="caution">
    <text evidence="9">The sequence shown here is derived from an EMBL/GenBank/DDBJ whole genome shotgun (WGS) entry which is preliminary data.</text>
</comment>
<dbReference type="EMBL" id="BMCB01000002">
    <property type="protein sequence ID" value="GGA82140.1"/>
    <property type="molecule type" value="Genomic_DNA"/>
</dbReference>
<evidence type="ECO:0000313" key="10">
    <source>
        <dbReference type="Proteomes" id="UP000652995"/>
    </source>
</evidence>
<evidence type="ECO:0000256" key="6">
    <source>
        <dbReference type="SAM" id="MobiDB-lite"/>
    </source>
</evidence>
<evidence type="ECO:0000256" key="1">
    <source>
        <dbReference type="ARBA" id="ARBA00004168"/>
    </source>
</evidence>
<gene>
    <name evidence="9" type="ORF">GCM10007183_02890</name>
</gene>
<feature type="compositionally biased region" description="Polar residues" evidence="6">
    <location>
        <begin position="1"/>
        <end position="10"/>
    </location>
</feature>
<evidence type="ECO:0000256" key="5">
    <source>
        <dbReference type="ARBA" id="ARBA00023088"/>
    </source>
</evidence>
<organism evidence="9 10">
    <name type="scientific">Staphylococcus muscae</name>
    <dbReference type="NCBI Taxonomy" id="1294"/>
    <lineage>
        <taxon>Bacteria</taxon>
        <taxon>Bacillati</taxon>
        <taxon>Bacillota</taxon>
        <taxon>Bacilli</taxon>
        <taxon>Bacillales</taxon>
        <taxon>Staphylococcaceae</taxon>
        <taxon>Staphylococcus</taxon>
    </lineage>
</organism>
<dbReference type="Proteomes" id="UP000652995">
    <property type="component" value="Unassembled WGS sequence"/>
</dbReference>
<feature type="domain" description="Gram-positive cocci surface proteins LPxTG" evidence="8">
    <location>
        <begin position="39"/>
        <end position="79"/>
    </location>
</feature>
<evidence type="ECO:0000256" key="2">
    <source>
        <dbReference type="ARBA" id="ARBA00022512"/>
    </source>
</evidence>